<dbReference type="EMBL" id="KI696132">
    <property type="protein sequence ID" value="ETM33116.1"/>
    <property type="molecule type" value="Genomic_DNA"/>
</dbReference>
<protein>
    <submittedName>
        <fullName evidence="1">Uncharacterized protein</fullName>
    </submittedName>
</protein>
<sequence length="189" mass="22108">RLPSFFFLPSLKMTFVVYPNPGHEFYRVIYDQAGEHIGIQARNPFINIQELVQTRTYTETELWYASLHIIWRNRLHTPFVSIFGNRAHAEAWAYWRARQDNTTYVRLESFTLQAEIPLISVANFVHAFGLDMMPCFWDEFLVPNGVLGEYRGLVWCFDVAQPRIENATPYVPPQDTYVPPQDASIMTAW</sequence>
<dbReference type="Proteomes" id="UP000054532">
    <property type="component" value="Unassembled WGS sequence"/>
</dbReference>
<dbReference type="PANTHER" id="PTHR40781">
    <property type="match status" value="1"/>
</dbReference>
<dbReference type="PANTHER" id="PTHR40781:SF1">
    <property type="match status" value="1"/>
</dbReference>
<proteinExistence type="predicted"/>
<feature type="non-terminal residue" evidence="1">
    <location>
        <position position="1"/>
    </location>
</feature>
<organism evidence="1">
    <name type="scientific">Phytophthora nicotianae</name>
    <name type="common">Potato buckeye rot agent</name>
    <name type="synonym">Phytophthora parasitica</name>
    <dbReference type="NCBI Taxonomy" id="4792"/>
    <lineage>
        <taxon>Eukaryota</taxon>
        <taxon>Sar</taxon>
        <taxon>Stramenopiles</taxon>
        <taxon>Oomycota</taxon>
        <taxon>Peronosporomycetes</taxon>
        <taxon>Peronosporales</taxon>
        <taxon>Peronosporaceae</taxon>
        <taxon>Phytophthora</taxon>
    </lineage>
</organism>
<gene>
    <name evidence="1" type="ORF">L914_19610</name>
</gene>
<evidence type="ECO:0000313" key="1">
    <source>
        <dbReference type="EMBL" id="ETM33116.1"/>
    </source>
</evidence>
<dbReference type="AlphaFoldDB" id="W2M9T4"/>
<accession>W2M9T4</accession>
<dbReference type="VEuPathDB" id="FungiDB:PPTG_05724"/>
<name>W2M9T4_PHYNI</name>
<reference evidence="1" key="1">
    <citation type="submission" date="2013-11" db="EMBL/GenBank/DDBJ databases">
        <title>The Genome Sequence of Phytophthora parasitica IAC_01/95.</title>
        <authorList>
            <consortium name="The Broad Institute Genomics Platform"/>
            <person name="Russ C."/>
            <person name="Tyler B."/>
            <person name="Panabieres F."/>
            <person name="Shan W."/>
            <person name="Tripathy S."/>
            <person name="Grunwald N."/>
            <person name="Machado M."/>
            <person name="Johnson C.S."/>
            <person name="Arredondo F."/>
            <person name="Hong C."/>
            <person name="Coffey M."/>
            <person name="Young S.K."/>
            <person name="Zeng Q."/>
            <person name="Gargeya S."/>
            <person name="Fitzgerald M."/>
            <person name="Abouelleil A."/>
            <person name="Alvarado L."/>
            <person name="Chapman S.B."/>
            <person name="Gainer-Dewar J."/>
            <person name="Goldberg J."/>
            <person name="Griggs A."/>
            <person name="Gujja S."/>
            <person name="Hansen M."/>
            <person name="Howarth C."/>
            <person name="Imamovic A."/>
            <person name="Ireland A."/>
            <person name="Larimer J."/>
            <person name="McCowan C."/>
            <person name="Murphy C."/>
            <person name="Pearson M."/>
            <person name="Poon T.W."/>
            <person name="Priest M."/>
            <person name="Roberts A."/>
            <person name="Saif S."/>
            <person name="Shea T."/>
            <person name="Sykes S."/>
            <person name="Wortman J."/>
            <person name="Nusbaum C."/>
            <person name="Birren B."/>
        </authorList>
    </citation>
    <scope>NUCLEOTIDE SEQUENCE [LARGE SCALE GENOMIC DNA]</scope>
    <source>
        <strain evidence="1">IAC_01/95</strain>
    </source>
</reference>